<evidence type="ECO:0000256" key="5">
    <source>
        <dbReference type="ARBA" id="ARBA00023136"/>
    </source>
</evidence>
<dbReference type="PANTHER" id="PTHR38459">
    <property type="entry name" value="PROPHAGE BACTOPRENOL-LINKED GLUCOSE TRANSLOCASE HOMOLOG"/>
    <property type="match status" value="1"/>
</dbReference>
<evidence type="ECO:0000256" key="3">
    <source>
        <dbReference type="ARBA" id="ARBA00022692"/>
    </source>
</evidence>
<dbReference type="AlphaFoldDB" id="A0A3D9UWT2"/>
<keyword evidence="3 6" id="KW-0812">Transmembrane</keyword>
<keyword evidence="4 6" id="KW-1133">Transmembrane helix</keyword>
<accession>A0A3D9UWT2</accession>
<name>A0A3D9UWT2_9MICO</name>
<reference evidence="8 9" key="1">
    <citation type="submission" date="2018-08" db="EMBL/GenBank/DDBJ databases">
        <title>Sequencing the genomes of 1000 actinobacteria strains.</title>
        <authorList>
            <person name="Klenk H.-P."/>
        </authorList>
    </citation>
    <scope>NUCLEOTIDE SEQUENCE [LARGE SCALE GENOMIC DNA]</scope>
    <source>
        <strain evidence="8 9">DSM 22967</strain>
    </source>
</reference>
<organism evidence="8 9">
    <name type="scientific">Calidifontibacter indicus</name>
    <dbReference type="NCBI Taxonomy" id="419650"/>
    <lineage>
        <taxon>Bacteria</taxon>
        <taxon>Bacillati</taxon>
        <taxon>Actinomycetota</taxon>
        <taxon>Actinomycetes</taxon>
        <taxon>Micrococcales</taxon>
        <taxon>Dermacoccaceae</taxon>
        <taxon>Calidifontibacter</taxon>
    </lineage>
</organism>
<evidence type="ECO:0000256" key="6">
    <source>
        <dbReference type="SAM" id="Phobius"/>
    </source>
</evidence>
<feature type="transmembrane region" description="Helical" evidence="6">
    <location>
        <begin position="28"/>
        <end position="48"/>
    </location>
</feature>
<comment type="caution">
    <text evidence="8">The sequence shown here is derived from an EMBL/GenBank/DDBJ whole genome shotgun (WGS) entry which is preliminary data.</text>
</comment>
<dbReference type="Proteomes" id="UP000256253">
    <property type="component" value="Unassembled WGS sequence"/>
</dbReference>
<evidence type="ECO:0000256" key="2">
    <source>
        <dbReference type="ARBA" id="ARBA00009399"/>
    </source>
</evidence>
<keyword evidence="5 6" id="KW-0472">Membrane</keyword>
<comment type="subcellular location">
    <subcellularLocation>
        <location evidence="1">Membrane</location>
        <topology evidence="1">Multi-pass membrane protein</topology>
    </subcellularLocation>
</comment>
<feature type="domain" description="GtrA/DPMS transmembrane" evidence="7">
    <location>
        <begin position="27"/>
        <end position="148"/>
    </location>
</feature>
<dbReference type="GO" id="GO:0000271">
    <property type="term" value="P:polysaccharide biosynthetic process"/>
    <property type="evidence" value="ECO:0007669"/>
    <property type="project" value="InterPro"/>
</dbReference>
<feature type="transmembrane region" description="Helical" evidence="6">
    <location>
        <begin position="91"/>
        <end position="116"/>
    </location>
</feature>
<dbReference type="InterPro" id="IPR007267">
    <property type="entry name" value="GtrA_DPMS_TM"/>
</dbReference>
<gene>
    <name evidence="8" type="ORF">DFJ65_1452</name>
</gene>
<evidence type="ECO:0000256" key="1">
    <source>
        <dbReference type="ARBA" id="ARBA00004141"/>
    </source>
</evidence>
<feature type="transmembrane region" description="Helical" evidence="6">
    <location>
        <begin position="60"/>
        <end position="79"/>
    </location>
</feature>
<dbReference type="PANTHER" id="PTHR38459:SF1">
    <property type="entry name" value="PROPHAGE BACTOPRENOL-LINKED GLUCOSE TRANSLOCASE HOMOLOG"/>
    <property type="match status" value="1"/>
</dbReference>
<dbReference type="GO" id="GO:0005886">
    <property type="term" value="C:plasma membrane"/>
    <property type="evidence" value="ECO:0007669"/>
    <property type="project" value="TreeGrafter"/>
</dbReference>
<dbReference type="EMBL" id="QTUA01000001">
    <property type="protein sequence ID" value="REF30444.1"/>
    <property type="molecule type" value="Genomic_DNA"/>
</dbReference>
<protein>
    <submittedName>
        <fullName evidence="8">Putative flippase GtrA</fullName>
    </submittedName>
</protein>
<evidence type="ECO:0000313" key="8">
    <source>
        <dbReference type="EMBL" id="REF30444.1"/>
    </source>
</evidence>
<comment type="similarity">
    <text evidence="2">Belongs to the GtrA family.</text>
</comment>
<proteinExistence type="inferred from homology"/>
<evidence type="ECO:0000259" key="7">
    <source>
        <dbReference type="Pfam" id="PF04138"/>
    </source>
</evidence>
<feature type="transmembrane region" description="Helical" evidence="6">
    <location>
        <begin position="122"/>
        <end position="141"/>
    </location>
</feature>
<dbReference type="Pfam" id="PF04138">
    <property type="entry name" value="GtrA_DPMS_TM"/>
    <property type="match status" value="1"/>
</dbReference>
<sequence>MSTHYPLHVQTTHSETIVQRLWREVAKFGIVGAISFVVDMGLFNLLVTGPMDSKITTAKIVSGAVATAVAWIGNRFWTFRHRRNRPVHHEVALFFAVNGIALGISALWIAFTHYVLHLDGAFWLNVNAFIGIGLGTLFRFWTYRRFVFASELDEEGRDPSDLVVVEHRSASVD</sequence>
<keyword evidence="9" id="KW-1185">Reference proteome</keyword>
<evidence type="ECO:0000256" key="4">
    <source>
        <dbReference type="ARBA" id="ARBA00022989"/>
    </source>
</evidence>
<dbReference type="InterPro" id="IPR051401">
    <property type="entry name" value="GtrA_CellWall_Glycosyl"/>
</dbReference>
<evidence type="ECO:0000313" key="9">
    <source>
        <dbReference type="Proteomes" id="UP000256253"/>
    </source>
</evidence>